<name>A0A1T5BJX9_9FIRM</name>
<evidence type="ECO:0000313" key="1">
    <source>
        <dbReference type="EMBL" id="SKB47377.1"/>
    </source>
</evidence>
<sequence>MIIEKGFFNRMKKLQIIRMLGSGMDIGELNEYAYEISFLLIQNIFLKELSEDSNRTRNDMIFITEKILATMKLNYTQEIVERIVDGTLWYRDPTKQEGFKSRIYDESKGNKQDYIFRYFKVDREHSRWEQGGSTVYMLTEESQEMVFITREILEEFGFDLEQFYTLQLIKTGNFSKAKNSIDNLIARVKTLINREKEYKTVIIREPQNIFFDRNIRGKKSEDEIKEQFEEEQKVFANMFSWKNRYNSLPDEKKIEAERMFEKLERARLLHDSLAKHVMENLALELEIRVKYPESFWNISSFSFKKDIWQNNIVKNGLNNIDDIEKIIAPLFSPKKDFIYPLDWAWAEQNIKHKKTLKPKIDDFIEEDWKFREIDWDLLVELYEEVFMSLVEKGKFSILELNEKNEEVKAKWLSQNENIDLFMMFVISSLKLDVNHNGDDERLKLYKKLCEKNPIFITLDGKKILSKIEDTNEPFSWKELFISPYTIYLEE</sequence>
<dbReference type="OrthoDB" id="2498762at2"/>
<gene>
    <name evidence="1" type="ORF">SAMN02745120_1669</name>
</gene>
<protein>
    <submittedName>
        <fullName evidence="1">Uncharacterized protein</fullName>
    </submittedName>
</protein>
<organism evidence="1 2">
    <name type="scientific">Acetoanaerobium noterae</name>
    <dbReference type="NCBI Taxonomy" id="745369"/>
    <lineage>
        <taxon>Bacteria</taxon>
        <taxon>Bacillati</taxon>
        <taxon>Bacillota</taxon>
        <taxon>Clostridia</taxon>
        <taxon>Peptostreptococcales</taxon>
        <taxon>Filifactoraceae</taxon>
        <taxon>Acetoanaerobium</taxon>
    </lineage>
</organism>
<proteinExistence type="predicted"/>
<reference evidence="2" key="1">
    <citation type="submission" date="2017-02" db="EMBL/GenBank/DDBJ databases">
        <authorList>
            <person name="Varghese N."/>
            <person name="Submissions S."/>
        </authorList>
    </citation>
    <scope>NUCLEOTIDE SEQUENCE [LARGE SCALE GENOMIC DNA]</scope>
    <source>
        <strain evidence="2">ATCC 35199</strain>
    </source>
</reference>
<accession>A0A1T5BJX9</accession>
<dbReference type="AlphaFoldDB" id="A0A1T5BJX9"/>
<keyword evidence="2" id="KW-1185">Reference proteome</keyword>
<dbReference type="RefSeq" id="WP_079589521.1">
    <property type="nucleotide sequence ID" value="NZ_FUYN01000003.1"/>
</dbReference>
<dbReference type="EMBL" id="FUYN01000003">
    <property type="protein sequence ID" value="SKB47377.1"/>
    <property type="molecule type" value="Genomic_DNA"/>
</dbReference>
<dbReference type="Proteomes" id="UP000243406">
    <property type="component" value="Unassembled WGS sequence"/>
</dbReference>
<evidence type="ECO:0000313" key="2">
    <source>
        <dbReference type="Proteomes" id="UP000243406"/>
    </source>
</evidence>